<gene>
    <name evidence="14" type="ORF">OIU84_016644</name>
</gene>
<evidence type="ECO:0000256" key="9">
    <source>
        <dbReference type="ARBA" id="ARBA00022842"/>
    </source>
</evidence>
<keyword evidence="9" id="KW-0460">Magnesium</keyword>
<evidence type="ECO:0000313" key="14">
    <source>
        <dbReference type="EMBL" id="KAJ6401271.1"/>
    </source>
</evidence>
<dbReference type="GO" id="GO:0046872">
    <property type="term" value="F:metal ion binding"/>
    <property type="evidence" value="ECO:0007669"/>
    <property type="project" value="UniProtKB-KW"/>
</dbReference>
<evidence type="ECO:0000256" key="5">
    <source>
        <dbReference type="ARBA" id="ARBA00022723"/>
    </source>
</evidence>
<comment type="caution">
    <text evidence="14">The sequence shown here is derived from an EMBL/GenBank/DDBJ whole genome shotgun (WGS) entry which is preliminary data.</text>
</comment>
<dbReference type="SUPFAM" id="SSF56059">
    <property type="entry name" value="Glutathione synthetase ATP-binding domain-like"/>
    <property type="match status" value="1"/>
</dbReference>
<dbReference type="AlphaFoldDB" id="A0AAD6NQZ0"/>
<evidence type="ECO:0000256" key="10">
    <source>
        <dbReference type="ARBA" id="ARBA00023277"/>
    </source>
</evidence>
<dbReference type="Proteomes" id="UP001162972">
    <property type="component" value="Chromosome 14"/>
</dbReference>
<comment type="similarity">
    <text evidence="2">Belongs to the PEP-utilizing enzyme family.</text>
</comment>
<keyword evidence="4" id="KW-0808">Transferase</keyword>
<proteinExistence type="inferred from homology"/>
<dbReference type="Gene3D" id="3.30.1490.20">
    <property type="entry name" value="ATP-grasp fold, A domain"/>
    <property type="match status" value="1"/>
</dbReference>
<feature type="compositionally biased region" description="Polar residues" evidence="11">
    <location>
        <begin position="288"/>
        <end position="297"/>
    </location>
</feature>
<accession>A0AAD6NQZ0</accession>
<keyword evidence="10" id="KW-0119">Carbohydrate metabolism</keyword>
<dbReference type="EMBL" id="JAPFFJ010000019">
    <property type="protein sequence ID" value="KAJ6401271.1"/>
    <property type="molecule type" value="Genomic_DNA"/>
</dbReference>
<dbReference type="InterPro" id="IPR054481">
    <property type="entry name" value="GWD1_pHisD"/>
</dbReference>
<dbReference type="Gene3D" id="3.30.470.20">
    <property type="entry name" value="ATP-grasp fold, B domain"/>
    <property type="match status" value="1"/>
</dbReference>
<evidence type="ECO:0000313" key="15">
    <source>
        <dbReference type="Proteomes" id="UP001162972"/>
    </source>
</evidence>
<evidence type="ECO:0000256" key="6">
    <source>
        <dbReference type="ARBA" id="ARBA00022741"/>
    </source>
</evidence>
<evidence type="ECO:0000259" key="12">
    <source>
        <dbReference type="Pfam" id="PF01326"/>
    </source>
</evidence>
<evidence type="ECO:0000256" key="1">
    <source>
        <dbReference type="ARBA" id="ARBA00001946"/>
    </source>
</evidence>
<dbReference type="Pfam" id="PF01326">
    <property type="entry name" value="PPDK_N"/>
    <property type="match status" value="1"/>
</dbReference>
<comment type="cofactor">
    <cofactor evidence="1">
        <name>Mg(2+)</name>
        <dbReference type="ChEBI" id="CHEBI:18420"/>
    </cofactor>
</comment>
<evidence type="ECO:0000256" key="11">
    <source>
        <dbReference type="SAM" id="MobiDB-lite"/>
    </source>
</evidence>
<dbReference type="GO" id="GO:0005524">
    <property type="term" value="F:ATP binding"/>
    <property type="evidence" value="ECO:0007669"/>
    <property type="project" value="UniProtKB-KW"/>
</dbReference>
<dbReference type="PANTHER" id="PTHR47453">
    <property type="entry name" value="PHOSPHOGLUCAN, WATER DIKINASE, CHLOROPLASTIC"/>
    <property type="match status" value="1"/>
</dbReference>
<keyword evidence="8" id="KW-0067">ATP-binding</keyword>
<keyword evidence="7" id="KW-0418">Kinase</keyword>
<evidence type="ECO:0000259" key="13">
    <source>
        <dbReference type="Pfam" id="PF22973"/>
    </source>
</evidence>
<feature type="region of interest" description="Disordered" evidence="11">
    <location>
        <begin position="278"/>
        <end position="304"/>
    </location>
</feature>
<reference evidence="14 15" key="1">
    <citation type="journal article" date="2023" name="Int. J. Mol. Sci.">
        <title>De Novo Assembly and Annotation of 11 Diverse Shrub Willow (Salix) Genomes Reveals Novel Gene Organization in Sex-Linked Regions.</title>
        <authorList>
            <person name="Hyden B."/>
            <person name="Feng K."/>
            <person name="Yates T.B."/>
            <person name="Jawdy S."/>
            <person name="Cereghino C."/>
            <person name="Smart L.B."/>
            <person name="Muchero W."/>
        </authorList>
    </citation>
    <scope>NUCLEOTIDE SEQUENCE [LARGE SCALE GENOMIC DNA]</scope>
    <source>
        <tissue evidence="14">Shoot tip</tissue>
    </source>
</reference>
<dbReference type="Pfam" id="PF22973">
    <property type="entry name" value="GWD1_pHisD"/>
    <property type="match status" value="1"/>
</dbReference>
<dbReference type="InterPro" id="IPR002192">
    <property type="entry name" value="PPDK_AMP/ATP-bd"/>
</dbReference>
<evidence type="ECO:0000256" key="8">
    <source>
        <dbReference type="ARBA" id="ARBA00022840"/>
    </source>
</evidence>
<keyword evidence="6" id="KW-0547">Nucleotide-binding</keyword>
<protein>
    <submittedName>
        <fullName evidence="14">Uncharacterized protein</fullName>
    </submittedName>
</protein>
<keyword evidence="5" id="KW-0479">Metal-binding</keyword>
<dbReference type="PANTHER" id="PTHR47453:SF1">
    <property type="entry name" value="PHOSPHOGLUCAN, WATER DIKINASE, CHLOROPLASTIC"/>
    <property type="match status" value="1"/>
</dbReference>
<organism evidence="14 15">
    <name type="scientific">Salix udensis</name>
    <dbReference type="NCBI Taxonomy" id="889485"/>
    <lineage>
        <taxon>Eukaryota</taxon>
        <taxon>Viridiplantae</taxon>
        <taxon>Streptophyta</taxon>
        <taxon>Embryophyta</taxon>
        <taxon>Tracheophyta</taxon>
        <taxon>Spermatophyta</taxon>
        <taxon>Magnoliopsida</taxon>
        <taxon>eudicotyledons</taxon>
        <taxon>Gunneridae</taxon>
        <taxon>Pentapetalae</taxon>
        <taxon>rosids</taxon>
        <taxon>fabids</taxon>
        <taxon>Malpighiales</taxon>
        <taxon>Salicaceae</taxon>
        <taxon>Saliceae</taxon>
        <taxon>Salix</taxon>
    </lineage>
</organism>
<feature type="domain" description="Alpha-glucan water dikinase phosphohistidine-like" evidence="13">
    <location>
        <begin position="168"/>
        <end position="278"/>
    </location>
</feature>
<dbReference type="InterPro" id="IPR013815">
    <property type="entry name" value="ATP_grasp_subdomain_1"/>
</dbReference>
<comment type="subunit">
    <text evidence="3">Homodimer.</text>
</comment>
<feature type="domain" description="Pyruvate phosphate dikinase AMP/ATP-binding" evidence="12">
    <location>
        <begin position="359"/>
        <end position="652"/>
    </location>
</feature>
<evidence type="ECO:0000256" key="3">
    <source>
        <dbReference type="ARBA" id="ARBA00011738"/>
    </source>
</evidence>
<evidence type="ECO:0000256" key="7">
    <source>
        <dbReference type="ARBA" id="ARBA00022777"/>
    </source>
</evidence>
<keyword evidence="15" id="KW-1185">Reference proteome</keyword>
<sequence length="654" mass="69641">MGLMVIGPYRFVNALEAMGGAKWLAGNVESKNISSWSDPLGALIVGIHQLGLSGWKPEECEAIGTELLAWQERGLLEKEGSEDGQIVWALRLKATLDRARRLTEEYSEALLQIFPQRVQMLGKALGIPENSIRTYTEAEIRAGVIFQVSKLCTLLLKAVRSALGSQGWDILVPGAASGTLVQVQSIVPGSLPSTIEGPIVLVVNKADGDEEVSAAGSNIVGVILLQELPHLSHLGVRARQERVVFVTCEDDDKVADMQKLTGKNVRLDASLTGVNLTLSSPDDKNSEDLSGNCSSTVEPPGPHDPFLSAVKAHSNKGVSAGGIILLADADAETSGAKAAACGRLASLTAASKQVSSDQGVPASFQVPKSMVIPFGSMELALEQSKSMETFMSFLEQIETARLDGGELDKLCSKLQELISSLQLPKDTIDGIGQMFPDNARLIVRSSANVEDLAGMSAAGLYDSIPNVSPSNPTAFATAVSQVWASLYTRRAVLSRRAAGVPQKNAAMAVLVQEMLSPDLSFVLHTLSPTDRDQSSVEAEIAPGLGETLASGTRGTPWRLSCGKFDGHVRTLAFANFSEEMVASSAGPADGDVICLTVDYSKKPLTVDPTFRHQLGQQLCSVGYFLEREFGSPQDVEGCLVGEDIFVVQTRPQPQ</sequence>
<evidence type="ECO:0000256" key="2">
    <source>
        <dbReference type="ARBA" id="ARBA00007837"/>
    </source>
</evidence>
<dbReference type="GO" id="GO:0016301">
    <property type="term" value="F:kinase activity"/>
    <property type="evidence" value="ECO:0007669"/>
    <property type="project" value="UniProtKB-KW"/>
</dbReference>
<evidence type="ECO:0000256" key="4">
    <source>
        <dbReference type="ARBA" id="ARBA00022679"/>
    </source>
</evidence>
<name>A0AAD6NQZ0_9ROSI</name>